<gene>
    <name evidence="14" type="ORF">FRX57_05000</name>
</gene>
<feature type="transmembrane region" description="Helical" evidence="12">
    <location>
        <begin position="181"/>
        <end position="202"/>
    </location>
</feature>
<evidence type="ECO:0000313" key="14">
    <source>
        <dbReference type="EMBL" id="TWS97650.1"/>
    </source>
</evidence>
<evidence type="ECO:0000256" key="5">
    <source>
        <dbReference type="ARBA" id="ARBA00022475"/>
    </source>
</evidence>
<keyword evidence="5" id="KW-1003">Cell membrane</keyword>
<dbReference type="GO" id="GO:0045227">
    <property type="term" value="P:capsule polysaccharide biosynthetic process"/>
    <property type="evidence" value="ECO:0007669"/>
    <property type="project" value="UniProtKB-UniPathway"/>
</dbReference>
<dbReference type="EMBL" id="VOHL01000003">
    <property type="protein sequence ID" value="TWS97650.1"/>
    <property type="molecule type" value="Genomic_DNA"/>
</dbReference>
<keyword evidence="8 12" id="KW-1133">Transmembrane helix</keyword>
<name>A0A5C5SBC4_9STRE</name>
<dbReference type="InterPro" id="IPR050445">
    <property type="entry name" value="Bact_polysacc_biosynth/exp"/>
</dbReference>
<dbReference type="AlphaFoldDB" id="A0A5C5SBC4"/>
<dbReference type="PANTHER" id="PTHR32309">
    <property type="entry name" value="TYROSINE-PROTEIN KINASE"/>
    <property type="match status" value="1"/>
</dbReference>
<dbReference type="InterPro" id="IPR003856">
    <property type="entry name" value="LPS_length_determ_N"/>
</dbReference>
<keyword evidence="10" id="KW-0270">Exopolysaccharide synthesis</keyword>
<reference evidence="14 15" key="1">
    <citation type="submission" date="2019-08" db="EMBL/GenBank/DDBJ databases">
        <authorList>
            <person name="Lei W."/>
        </authorList>
    </citation>
    <scope>NUCLEOTIDE SEQUENCE [LARGE SCALE GENOMIC DNA]</scope>
    <source>
        <strain evidence="14 15">CCUG 66496</strain>
    </source>
</reference>
<keyword evidence="7" id="KW-0972">Capsule biogenesis/degradation</keyword>
<evidence type="ECO:0000256" key="9">
    <source>
        <dbReference type="ARBA" id="ARBA00023136"/>
    </source>
</evidence>
<evidence type="ECO:0000256" key="4">
    <source>
        <dbReference type="ARBA" id="ARBA00020739"/>
    </source>
</evidence>
<evidence type="ECO:0000256" key="1">
    <source>
        <dbReference type="ARBA" id="ARBA00004651"/>
    </source>
</evidence>
<proteinExistence type="inferred from homology"/>
<dbReference type="RefSeq" id="WP_146567314.1">
    <property type="nucleotide sequence ID" value="NZ_VOHL01000003.1"/>
</dbReference>
<dbReference type="GO" id="GO:0004713">
    <property type="term" value="F:protein tyrosine kinase activity"/>
    <property type="evidence" value="ECO:0007669"/>
    <property type="project" value="TreeGrafter"/>
</dbReference>
<comment type="pathway">
    <text evidence="2">Capsule biogenesis; capsule polysaccharide biosynthesis.</text>
</comment>
<dbReference type="UniPathway" id="UPA00934"/>
<evidence type="ECO:0000256" key="8">
    <source>
        <dbReference type="ARBA" id="ARBA00022989"/>
    </source>
</evidence>
<keyword evidence="6 12" id="KW-0812">Transmembrane</keyword>
<evidence type="ECO:0000313" key="15">
    <source>
        <dbReference type="Proteomes" id="UP000317430"/>
    </source>
</evidence>
<protein>
    <recommendedName>
        <fullName evidence="4">Capsular polysaccharide biosynthesis protein CpsC</fullName>
    </recommendedName>
</protein>
<evidence type="ECO:0000256" key="3">
    <source>
        <dbReference type="ARBA" id="ARBA00006683"/>
    </source>
</evidence>
<dbReference type="Pfam" id="PF02706">
    <property type="entry name" value="Wzz"/>
    <property type="match status" value="1"/>
</dbReference>
<comment type="function">
    <text evidence="11">Required for CpsD phosphorylation. Involved in the regulation of capsular polysaccharide biosynthesis. May be part of a complex that directs the coordinated polymerization and export to the cell surface of the capsular polysaccharide.</text>
</comment>
<feature type="transmembrane region" description="Helical" evidence="12">
    <location>
        <begin position="25"/>
        <end position="46"/>
    </location>
</feature>
<evidence type="ECO:0000256" key="2">
    <source>
        <dbReference type="ARBA" id="ARBA00005132"/>
    </source>
</evidence>
<evidence type="ECO:0000256" key="7">
    <source>
        <dbReference type="ARBA" id="ARBA00022903"/>
    </source>
</evidence>
<dbReference type="PANTHER" id="PTHR32309:SF13">
    <property type="entry name" value="FERRIC ENTEROBACTIN TRANSPORT PROTEIN FEPE"/>
    <property type="match status" value="1"/>
</dbReference>
<dbReference type="Proteomes" id="UP000317430">
    <property type="component" value="Unassembled WGS sequence"/>
</dbReference>
<sequence length="230" mass="25113">MNTQPSQTAEIDVLYLLKKLWSNKFLITLIAVVGALSGLLISLFLITPEYTSVTRIYVVNQNSNSNNITTQDLQAGDYLVNDYKEIIRSNDVLSAVIANNGLSMDVEDLLKKVKVSIPTDTRVISILVEDKDPQLASSLANSIREIAAEKIKSVTRVEDVTTLEVAEPSEEPSSPNIKRNVVLGALVGGVLAVISVLLMEILDDRVKRPEDVEEVLGITLLGVVPDTDKL</sequence>
<feature type="domain" description="Polysaccharide chain length determinant N-terminal" evidence="13">
    <location>
        <begin position="10"/>
        <end position="99"/>
    </location>
</feature>
<organism evidence="14 15">
    <name type="scientific">Streptococcus cuniculipharyngis</name>
    <dbReference type="NCBI Taxonomy" id="1562651"/>
    <lineage>
        <taxon>Bacteria</taxon>
        <taxon>Bacillati</taxon>
        <taxon>Bacillota</taxon>
        <taxon>Bacilli</taxon>
        <taxon>Lactobacillales</taxon>
        <taxon>Streptococcaceae</taxon>
        <taxon>Streptococcus</taxon>
    </lineage>
</organism>
<comment type="similarity">
    <text evidence="3">Belongs to the CpsC/CapA family.</text>
</comment>
<evidence type="ECO:0000256" key="11">
    <source>
        <dbReference type="ARBA" id="ARBA00045736"/>
    </source>
</evidence>
<evidence type="ECO:0000259" key="13">
    <source>
        <dbReference type="Pfam" id="PF02706"/>
    </source>
</evidence>
<dbReference type="OrthoDB" id="2360475at2"/>
<keyword evidence="15" id="KW-1185">Reference proteome</keyword>
<comment type="caution">
    <text evidence="14">The sequence shown here is derived from an EMBL/GenBank/DDBJ whole genome shotgun (WGS) entry which is preliminary data.</text>
</comment>
<comment type="subcellular location">
    <subcellularLocation>
        <location evidence="1">Cell membrane</location>
        <topology evidence="1">Multi-pass membrane protein</topology>
    </subcellularLocation>
</comment>
<evidence type="ECO:0000256" key="6">
    <source>
        <dbReference type="ARBA" id="ARBA00022692"/>
    </source>
</evidence>
<keyword evidence="9 12" id="KW-0472">Membrane</keyword>
<accession>A0A5C5SBC4</accession>
<evidence type="ECO:0000256" key="10">
    <source>
        <dbReference type="ARBA" id="ARBA00023169"/>
    </source>
</evidence>
<dbReference type="GO" id="GO:0005886">
    <property type="term" value="C:plasma membrane"/>
    <property type="evidence" value="ECO:0007669"/>
    <property type="project" value="UniProtKB-SubCell"/>
</dbReference>
<evidence type="ECO:0000256" key="12">
    <source>
        <dbReference type="SAM" id="Phobius"/>
    </source>
</evidence>